<evidence type="ECO:0000256" key="2">
    <source>
        <dbReference type="SAM" id="SignalP"/>
    </source>
</evidence>
<comment type="caution">
    <text evidence="3">The sequence shown here is derived from an EMBL/GenBank/DDBJ whole genome shotgun (WGS) entry which is preliminary data.</text>
</comment>
<name>A0ABX1CC86_9ACTN</name>
<keyword evidence="4" id="KW-1185">Reference proteome</keyword>
<feature type="chain" id="PRO_5045421636" evidence="2">
    <location>
        <begin position="28"/>
        <end position="85"/>
    </location>
</feature>
<evidence type="ECO:0000256" key="1">
    <source>
        <dbReference type="SAM" id="MobiDB-lite"/>
    </source>
</evidence>
<sequence>MRPIRTAAGVVTLLCAVALSPTQTATAQEAMASSSRPVPVGDPRGPATGEAASCLIAVDGPDRPLLVLSERADRRCPAPHVIAHS</sequence>
<proteinExistence type="predicted"/>
<dbReference type="RefSeq" id="WP_168089430.1">
    <property type="nucleotide sequence ID" value="NZ_BHZH01000028.1"/>
</dbReference>
<reference evidence="3 4" key="1">
    <citation type="submission" date="2020-03" db="EMBL/GenBank/DDBJ databases">
        <title>Draft genome of Streptomyces sp. ventii, isolated from the Axial Seamount in the Pacific Ocean, and resequencing of the two type strains Streptomyces lonarensis strain NCL 716 and Streptomyces bohaiensis strain 11A07.</title>
        <authorList>
            <person name="Loughran R.M."/>
            <person name="Pfannmuller K.M."/>
            <person name="Wasson B.J."/>
            <person name="Deadmond M.C."/>
            <person name="Paddock B.E."/>
            <person name="Koyack M.J."/>
            <person name="Gallegos D.A."/>
            <person name="Mitchell E.A."/>
            <person name="Ushijima B."/>
            <person name="Saw J.H."/>
            <person name="Mcphail K.L."/>
            <person name="Videau P."/>
        </authorList>
    </citation>
    <scope>NUCLEOTIDE SEQUENCE [LARGE SCALE GENOMIC DNA]</scope>
    <source>
        <strain evidence="3 4">11A07</strain>
    </source>
</reference>
<feature type="region of interest" description="Disordered" evidence="1">
    <location>
        <begin position="28"/>
        <end position="47"/>
    </location>
</feature>
<protein>
    <submittedName>
        <fullName evidence="3">Uncharacterized protein</fullName>
    </submittedName>
</protein>
<evidence type="ECO:0000313" key="3">
    <source>
        <dbReference type="EMBL" id="NJQ16716.1"/>
    </source>
</evidence>
<keyword evidence="2" id="KW-0732">Signal</keyword>
<gene>
    <name evidence="3" type="ORF">HCN52_17700</name>
</gene>
<feature type="signal peptide" evidence="2">
    <location>
        <begin position="1"/>
        <end position="27"/>
    </location>
</feature>
<accession>A0ABX1CC86</accession>
<organism evidence="3 4">
    <name type="scientific">Streptomyces bohaiensis</name>
    <dbReference type="NCBI Taxonomy" id="1431344"/>
    <lineage>
        <taxon>Bacteria</taxon>
        <taxon>Bacillati</taxon>
        <taxon>Actinomycetota</taxon>
        <taxon>Actinomycetes</taxon>
        <taxon>Kitasatosporales</taxon>
        <taxon>Streptomycetaceae</taxon>
        <taxon>Streptomyces</taxon>
    </lineage>
</organism>
<dbReference type="EMBL" id="JAAVJC010000185">
    <property type="protein sequence ID" value="NJQ16716.1"/>
    <property type="molecule type" value="Genomic_DNA"/>
</dbReference>
<evidence type="ECO:0000313" key="4">
    <source>
        <dbReference type="Proteomes" id="UP000727056"/>
    </source>
</evidence>
<dbReference type="Proteomes" id="UP000727056">
    <property type="component" value="Unassembled WGS sequence"/>
</dbReference>